<accession>A0A037ZI76</accession>
<name>A0A037ZI76_9RHOB</name>
<dbReference type="Proteomes" id="UP000026249">
    <property type="component" value="Unassembled WGS sequence"/>
</dbReference>
<dbReference type="STRING" id="1454373.ACMU_11190"/>
<dbReference type="InterPro" id="IPR029044">
    <property type="entry name" value="Nucleotide-diphossugar_trans"/>
</dbReference>
<dbReference type="OrthoDB" id="7684392at2"/>
<protein>
    <submittedName>
        <fullName evidence="1">Uncharacterized protein</fullName>
    </submittedName>
</protein>
<sequence length="334" mass="37997">MAAKKPKRQKFNIVVVGQTGRLSFEAIMFLASLRESDPDFPGRVFVAEPQPGPKWPGDPRVSPQPARELIESFGAEIVPFESRDFGWAYQYGNKIECLEALPKGEPFVFFDTDTLVTGKLSEVPFDFSRPSASMQREGTWPTIELYGPGYTEIWKSLYDKFGLDFEGSLDTSQPDEYWQRYMYFNAGWFFGPCPHAFGAKFREYAVAIRDDAPAPLVCQPMDPWLDQIALPLVVHAMGGGRPGPELDGLDGDVTCHWRVLPLAYAREDDSVISLLESVTAPNKIKKVIKLYEPIKRMIFQSKGQKVRAMFDRSNLPPREQMIRNQIKKANLWMR</sequence>
<keyword evidence="2" id="KW-1185">Reference proteome</keyword>
<evidence type="ECO:0000313" key="2">
    <source>
        <dbReference type="Proteomes" id="UP000026249"/>
    </source>
</evidence>
<dbReference type="SUPFAM" id="SSF53448">
    <property type="entry name" value="Nucleotide-diphospho-sugar transferases"/>
    <property type="match status" value="1"/>
</dbReference>
<dbReference type="RefSeq" id="WP_035258953.1">
    <property type="nucleotide sequence ID" value="NZ_JFKE01000004.1"/>
</dbReference>
<dbReference type="EMBL" id="JFKE01000004">
    <property type="protein sequence ID" value="KAJ55257.1"/>
    <property type="molecule type" value="Genomic_DNA"/>
</dbReference>
<reference evidence="1 2" key="1">
    <citation type="submission" date="2014-03" db="EMBL/GenBank/DDBJ databases">
        <title>Draft Genome Sequence of Actibacterium mucosum KCTC 23349, a Marine Alphaproteobacterium with Complex Ionic Requirements Isolated from Mediterranean Seawater at Malvarrosa Beach, Valencia, Spain.</title>
        <authorList>
            <person name="Arahal D.R."/>
            <person name="Shao Z."/>
            <person name="Lai Q."/>
            <person name="Pujalte M.J."/>
        </authorList>
    </citation>
    <scope>NUCLEOTIDE SEQUENCE [LARGE SCALE GENOMIC DNA]</scope>
    <source>
        <strain evidence="1 2">KCTC 23349</strain>
    </source>
</reference>
<evidence type="ECO:0000313" key="1">
    <source>
        <dbReference type="EMBL" id="KAJ55257.1"/>
    </source>
</evidence>
<organism evidence="1 2">
    <name type="scientific">Actibacterium mucosum KCTC 23349</name>
    <dbReference type="NCBI Taxonomy" id="1454373"/>
    <lineage>
        <taxon>Bacteria</taxon>
        <taxon>Pseudomonadati</taxon>
        <taxon>Pseudomonadota</taxon>
        <taxon>Alphaproteobacteria</taxon>
        <taxon>Rhodobacterales</taxon>
        <taxon>Roseobacteraceae</taxon>
        <taxon>Actibacterium</taxon>
    </lineage>
</organism>
<dbReference type="AlphaFoldDB" id="A0A037ZI76"/>
<gene>
    <name evidence="1" type="ORF">ACMU_11190</name>
</gene>
<proteinExistence type="predicted"/>
<comment type="caution">
    <text evidence="1">The sequence shown here is derived from an EMBL/GenBank/DDBJ whole genome shotgun (WGS) entry which is preliminary data.</text>
</comment>